<keyword evidence="3" id="KW-0630">Potassium</keyword>
<dbReference type="Proteomes" id="UP001289374">
    <property type="component" value="Unassembled WGS sequence"/>
</dbReference>
<keyword evidence="4" id="KW-0406">Ion transport</keyword>
<evidence type="ECO:0000313" key="7">
    <source>
        <dbReference type="Proteomes" id="UP001289374"/>
    </source>
</evidence>
<organism evidence="6 7">
    <name type="scientific">Sesamum angolense</name>
    <dbReference type="NCBI Taxonomy" id="2727404"/>
    <lineage>
        <taxon>Eukaryota</taxon>
        <taxon>Viridiplantae</taxon>
        <taxon>Streptophyta</taxon>
        <taxon>Embryophyta</taxon>
        <taxon>Tracheophyta</taxon>
        <taxon>Spermatophyta</taxon>
        <taxon>Magnoliopsida</taxon>
        <taxon>eudicotyledons</taxon>
        <taxon>Gunneridae</taxon>
        <taxon>Pentapetalae</taxon>
        <taxon>asterids</taxon>
        <taxon>lamiids</taxon>
        <taxon>Lamiales</taxon>
        <taxon>Pedaliaceae</taxon>
        <taxon>Sesamum</taxon>
    </lineage>
</organism>
<dbReference type="AlphaFoldDB" id="A0AAE1WVW4"/>
<keyword evidence="5" id="KW-1133">Transmembrane helix</keyword>
<evidence type="ECO:0000256" key="2">
    <source>
        <dbReference type="ARBA" id="ARBA00022538"/>
    </source>
</evidence>
<evidence type="ECO:0000256" key="1">
    <source>
        <dbReference type="ARBA" id="ARBA00022448"/>
    </source>
</evidence>
<gene>
    <name evidence="6" type="ORF">Sango_1145700</name>
</gene>
<evidence type="ECO:0000256" key="3">
    <source>
        <dbReference type="ARBA" id="ARBA00022958"/>
    </source>
</evidence>
<sequence>MSERATISANKSRDAIVCYSPTMITTNGIWQGEDPLDFSLPLFVLQVTLIICTTRMLVFILKPFRQPRVIAEILVSLAIPSSSYNFLLEKKKVFVL</sequence>
<proteinExistence type="predicted"/>
<reference evidence="6" key="1">
    <citation type="submission" date="2020-06" db="EMBL/GenBank/DDBJ databases">
        <authorList>
            <person name="Li T."/>
            <person name="Hu X."/>
            <person name="Zhang T."/>
            <person name="Song X."/>
            <person name="Zhang H."/>
            <person name="Dai N."/>
            <person name="Sheng W."/>
            <person name="Hou X."/>
            <person name="Wei L."/>
        </authorList>
    </citation>
    <scope>NUCLEOTIDE SEQUENCE</scope>
    <source>
        <strain evidence="6">K16</strain>
        <tissue evidence="6">Leaf</tissue>
    </source>
</reference>
<dbReference type="InterPro" id="IPR050794">
    <property type="entry name" value="CPA2_transporter"/>
</dbReference>
<name>A0AAE1WVW4_9LAMI</name>
<feature type="transmembrane region" description="Helical" evidence="5">
    <location>
        <begin position="38"/>
        <end position="57"/>
    </location>
</feature>
<evidence type="ECO:0000256" key="4">
    <source>
        <dbReference type="ARBA" id="ARBA00023065"/>
    </source>
</evidence>
<dbReference type="GO" id="GO:0006813">
    <property type="term" value="P:potassium ion transport"/>
    <property type="evidence" value="ECO:0007669"/>
    <property type="project" value="UniProtKB-KW"/>
</dbReference>
<keyword evidence="2" id="KW-0633">Potassium transport</keyword>
<keyword evidence="7" id="KW-1185">Reference proteome</keyword>
<keyword evidence="1" id="KW-0813">Transport</keyword>
<accession>A0AAE1WVW4</accession>
<dbReference type="GO" id="GO:0098662">
    <property type="term" value="P:inorganic cation transmembrane transport"/>
    <property type="evidence" value="ECO:0007669"/>
    <property type="project" value="TreeGrafter"/>
</dbReference>
<keyword evidence="5" id="KW-0472">Membrane</keyword>
<keyword evidence="5" id="KW-0812">Transmembrane</keyword>
<evidence type="ECO:0000256" key="5">
    <source>
        <dbReference type="SAM" id="Phobius"/>
    </source>
</evidence>
<dbReference type="EMBL" id="JACGWL010000006">
    <property type="protein sequence ID" value="KAK4400396.1"/>
    <property type="molecule type" value="Genomic_DNA"/>
</dbReference>
<reference evidence="6" key="2">
    <citation type="journal article" date="2024" name="Plant">
        <title>Genomic evolution and insights into agronomic trait innovations of Sesamum species.</title>
        <authorList>
            <person name="Miao H."/>
            <person name="Wang L."/>
            <person name="Qu L."/>
            <person name="Liu H."/>
            <person name="Sun Y."/>
            <person name="Le M."/>
            <person name="Wang Q."/>
            <person name="Wei S."/>
            <person name="Zheng Y."/>
            <person name="Lin W."/>
            <person name="Duan Y."/>
            <person name="Cao H."/>
            <person name="Xiong S."/>
            <person name="Wang X."/>
            <person name="Wei L."/>
            <person name="Li C."/>
            <person name="Ma Q."/>
            <person name="Ju M."/>
            <person name="Zhao R."/>
            <person name="Li G."/>
            <person name="Mu C."/>
            <person name="Tian Q."/>
            <person name="Mei H."/>
            <person name="Zhang T."/>
            <person name="Gao T."/>
            <person name="Zhang H."/>
        </authorList>
    </citation>
    <scope>NUCLEOTIDE SEQUENCE</scope>
    <source>
        <strain evidence="6">K16</strain>
    </source>
</reference>
<dbReference type="PANTHER" id="PTHR32468">
    <property type="entry name" value="CATION/H + ANTIPORTER"/>
    <property type="match status" value="1"/>
</dbReference>
<comment type="caution">
    <text evidence="6">The sequence shown here is derived from an EMBL/GenBank/DDBJ whole genome shotgun (WGS) entry which is preliminary data.</text>
</comment>
<dbReference type="GO" id="GO:0012505">
    <property type="term" value="C:endomembrane system"/>
    <property type="evidence" value="ECO:0007669"/>
    <property type="project" value="TreeGrafter"/>
</dbReference>
<dbReference type="PANTHER" id="PTHR32468:SF26">
    <property type="entry name" value="CATION_H(+) ANTIPORTER 15"/>
    <property type="match status" value="1"/>
</dbReference>
<dbReference type="GO" id="GO:0006885">
    <property type="term" value="P:regulation of pH"/>
    <property type="evidence" value="ECO:0007669"/>
    <property type="project" value="TreeGrafter"/>
</dbReference>
<evidence type="ECO:0000313" key="6">
    <source>
        <dbReference type="EMBL" id="KAK4400396.1"/>
    </source>
</evidence>
<protein>
    <submittedName>
        <fullName evidence="6">Cation/H(+) antiporter 15</fullName>
    </submittedName>
</protein>